<accession>B7IK58</accession>
<protein>
    <submittedName>
        <fullName evidence="1">Uncharacterized protein</fullName>
    </submittedName>
</protein>
<gene>
    <name evidence="1" type="ordered locus">BCG9842_B4286</name>
</gene>
<proteinExistence type="predicted"/>
<name>B7IK58_BACC2</name>
<dbReference type="AlphaFoldDB" id="B7IK58"/>
<dbReference type="KEGG" id="bcg:BCG9842_B4286"/>
<dbReference type="Proteomes" id="UP000006744">
    <property type="component" value="Chromosome"/>
</dbReference>
<evidence type="ECO:0000313" key="2">
    <source>
        <dbReference type="Proteomes" id="UP000006744"/>
    </source>
</evidence>
<organism evidence="1 2">
    <name type="scientific">Bacillus cereus (strain G9842)</name>
    <dbReference type="NCBI Taxonomy" id="405531"/>
    <lineage>
        <taxon>Bacteria</taxon>
        <taxon>Bacillati</taxon>
        <taxon>Bacillota</taxon>
        <taxon>Bacilli</taxon>
        <taxon>Bacillales</taxon>
        <taxon>Bacillaceae</taxon>
        <taxon>Bacillus</taxon>
        <taxon>Bacillus cereus group</taxon>
    </lineage>
</organism>
<reference evidence="1 2" key="1">
    <citation type="submission" date="2008-10" db="EMBL/GenBank/DDBJ databases">
        <title>Genome sequence of Bacillus cereus G9842.</title>
        <authorList>
            <person name="Dodson R.J."/>
            <person name="Durkin A.S."/>
            <person name="Rosovitz M.J."/>
            <person name="Rasko D.A."/>
            <person name="Hoffmaster A."/>
            <person name="Ravel J."/>
            <person name="Sutton G."/>
        </authorList>
    </citation>
    <scope>NUCLEOTIDE SEQUENCE [LARGE SCALE GENOMIC DNA]</scope>
    <source>
        <strain evidence="1 2">G9842</strain>
    </source>
</reference>
<dbReference type="HOGENOM" id="CLU_217825_0_0_9"/>
<evidence type="ECO:0000313" key="1">
    <source>
        <dbReference type="EMBL" id="ACK95825.1"/>
    </source>
</evidence>
<dbReference type="EMBL" id="CP001186">
    <property type="protein sequence ID" value="ACK95825.1"/>
    <property type="molecule type" value="Genomic_DNA"/>
</dbReference>
<sequence>MDEMFQQTNQRLIQQVLYNIRMEGHRADEILKYKELLYQRIITEEEF</sequence>